<organism evidence="1 2">
    <name type="scientific">Datura stramonium</name>
    <name type="common">Jimsonweed</name>
    <name type="synonym">Common thornapple</name>
    <dbReference type="NCBI Taxonomy" id="4076"/>
    <lineage>
        <taxon>Eukaryota</taxon>
        <taxon>Viridiplantae</taxon>
        <taxon>Streptophyta</taxon>
        <taxon>Embryophyta</taxon>
        <taxon>Tracheophyta</taxon>
        <taxon>Spermatophyta</taxon>
        <taxon>Magnoliopsida</taxon>
        <taxon>eudicotyledons</taxon>
        <taxon>Gunneridae</taxon>
        <taxon>Pentapetalae</taxon>
        <taxon>asterids</taxon>
        <taxon>lamiids</taxon>
        <taxon>Solanales</taxon>
        <taxon>Solanaceae</taxon>
        <taxon>Solanoideae</taxon>
        <taxon>Datureae</taxon>
        <taxon>Datura</taxon>
    </lineage>
</organism>
<feature type="non-terminal residue" evidence="1">
    <location>
        <position position="57"/>
    </location>
</feature>
<name>A0ABS8T770_DATST</name>
<dbReference type="Proteomes" id="UP000823775">
    <property type="component" value="Unassembled WGS sequence"/>
</dbReference>
<gene>
    <name evidence="1" type="ORF">HAX54_004568</name>
</gene>
<dbReference type="EMBL" id="JACEIK010001212">
    <property type="protein sequence ID" value="MCD7467242.1"/>
    <property type="molecule type" value="Genomic_DNA"/>
</dbReference>
<keyword evidence="2" id="KW-1185">Reference proteome</keyword>
<sequence length="57" mass="6580">MVQLEVCIVKVLGTIGRLNVEQKPRDKVGQLFRKVELEWKLVSQECPLRNTGIEETK</sequence>
<protein>
    <submittedName>
        <fullName evidence="1">Uncharacterized protein</fullName>
    </submittedName>
</protein>
<evidence type="ECO:0000313" key="2">
    <source>
        <dbReference type="Proteomes" id="UP000823775"/>
    </source>
</evidence>
<comment type="caution">
    <text evidence="1">The sequence shown here is derived from an EMBL/GenBank/DDBJ whole genome shotgun (WGS) entry which is preliminary data.</text>
</comment>
<evidence type="ECO:0000313" key="1">
    <source>
        <dbReference type="EMBL" id="MCD7467242.1"/>
    </source>
</evidence>
<proteinExistence type="predicted"/>
<accession>A0ABS8T770</accession>
<reference evidence="1 2" key="1">
    <citation type="journal article" date="2021" name="BMC Genomics">
        <title>Datura genome reveals duplications of psychoactive alkaloid biosynthetic genes and high mutation rate following tissue culture.</title>
        <authorList>
            <person name="Rajewski A."/>
            <person name="Carter-House D."/>
            <person name="Stajich J."/>
            <person name="Litt A."/>
        </authorList>
    </citation>
    <scope>NUCLEOTIDE SEQUENCE [LARGE SCALE GENOMIC DNA]</scope>
    <source>
        <strain evidence="1">AR-01</strain>
    </source>
</reference>